<proteinExistence type="predicted"/>
<protein>
    <submittedName>
        <fullName evidence="1">Major capsid protein</fullName>
    </submittedName>
</protein>
<accession>A0A8S5TP68</accession>
<evidence type="ECO:0000313" key="1">
    <source>
        <dbReference type="EMBL" id="DAF64930.1"/>
    </source>
</evidence>
<sequence length="312" mass="32980">MPVPANISDSTAINASMDQEFIRNFEGDLDRLLEVLGIFGAETIAAGTTLKMLKVAGELNNSKTAGSKESATGDTAVQLGSSSGTAYVEGDEVTLSKFTATYEPVGEAEAFPYRRMTTHKAIQQSGYVNAVLKTDKHMASLVRRSIVSQFFSFLLKGTGTATGKGLQACAAAVDAKLGNTLETNGDAAERVVHFINRDDAADYLGNATITDQNLFGLTYLENFLGLSGVFLTNQVAKGTMIATPADNIRIFGVDFGELATSGLTYTVSDSGLIGVAHTPAYDHVSVETNVLAGATFFPEVKDYIVKGTITAK</sequence>
<organism evidence="1">
    <name type="scientific">Siphoviridae sp. ctPrm3</name>
    <dbReference type="NCBI Taxonomy" id="2827864"/>
    <lineage>
        <taxon>Viruses</taxon>
        <taxon>Duplodnaviria</taxon>
        <taxon>Heunggongvirae</taxon>
        <taxon>Uroviricota</taxon>
        <taxon>Caudoviricetes</taxon>
    </lineage>
</organism>
<name>A0A8S5TP68_9CAUD</name>
<reference evidence="1" key="1">
    <citation type="journal article" date="2021" name="Proc. Natl. Acad. Sci. U.S.A.">
        <title>A Catalog of Tens of Thousands of Viruses from Human Metagenomes Reveals Hidden Associations with Chronic Diseases.</title>
        <authorList>
            <person name="Tisza M.J."/>
            <person name="Buck C.B."/>
        </authorList>
    </citation>
    <scope>NUCLEOTIDE SEQUENCE</scope>
    <source>
        <strain evidence="1">CtPrm3</strain>
    </source>
</reference>
<dbReference type="EMBL" id="BK032870">
    <property type="protein sequence ID" value="DAF64930.1"/>
    <property type="molecule type" value="Genomic_DNA"/>
</dbReference>